<dbReference type="Proteomes" id="UP000321408">
    <property type="component" value="Chromosome"/>
</dbReference>
<keyword evidence="1" id="KW-0378">Hydrolase</keyword>
<dbReference type="Gene3D" id="3.40.50.10320">
    <property type="entry name" value="LmbE-like"/>
    <property type="match status" value="1"/>
</dbReference>
<dbReference type="GeneID" id="41330484"/>
<dbReference type="GO" id="GO:0016811">
    <property type="term" value="F:hydrolase activity, acting on carbon-nitrogen (but not peptide) bonds, in linear amides"/>
    <property type="evidence" value="ECO:0007669"/>
    <property type="project" value="TreeGrafter"/>
</dbReference>
<sequence length="271" mass="31600">MKKPKILFVNPHPDDGEAFCANLCIQAVKYGWRVHQVLATCDEYGTPRAEFKGKRIQRIRRSEMVKAAESYGVNQKGIAHVKLHWMNYIDGYVPYNKEAINRLMKFILKLNPDVIIGPDPFIYMDGHVDHMAVGRNYYFALKGMNPNQRPKRMLFFQTLSPDFFIPINISDKRKVKKVRRAHLSQWNSFEIKLLNFFPTFLQLPSRLKKGILKKQEGYRIVLFDNEDHLPKGITKIIFKFFKDKAIGCEEGRLLPKPEHLGLIRVPEGEII</sequence>
<dbReference type="AlphaFoldDB" id="A0A5B9DD21"/>
<dbReference type="RefSeq" id="WP_162306705.1">
    <property type="nucleotide sequence ID" value="NZ_CP042905.2"/>
</dbReference>
<proteinExistence type="predicted"/>
<dbReference type="PANTHER" id="PTHR12993:SF11">
    <property type="entry name" value="N-ACETYLGLUCOSAMINYL-PHOSPHATIDYLINOSITOL DE-N-ACETYLASE"/>
    <property type="match status" value="1"/>
</dbReference>
<dbReference type="InterPro" id="IPR024078">
    <property type="entry name" value="LmbE-like_dom_sf"/>
</dbReference>
<dbReference type="InterPro" id="IPR003737">
    <property type="entry name" value="GlcNAc_PI_deacetylase-related"/>
</dbReference>
<dbReference type="PANTHER" id="PTHR12993">
    <property type="entry name" value="N-ACETYLGLUCOSAMINYL-PHOSPHATIDYLINOSITOL DE-N-ACETYLASE-RELATED"/>
    <property type="match status" value="1"/>
</dbReference>
<dbReference type="OrthoDB" id="70547at2157"/>
<reference evidence="1 2" key="2">
    <citation type="journal article" date="2024" name="Int. J. Syst. Evol. Microbiol.">
        <title>Promethearchaeum syntrophicum gen. nov., sp. nov., an anaerobic, obligately syntrophic archaeon, the first isolate of the lineage 'Asgard' archaea, and proposal of the new archaeal phylum Promethearchaeota phyl. nov. and kingdom Promethearchaeati regn. nov.</title>
        <authorList>
            <person name="Imachi H."/>
            <person name="Nobu M.K."/>
            <person name="Kato S."/>
            <person name="Takaki Y."/>
            <person name="Miyazaki M."/>
            <person name="Miyata M."/>
            <person name="Ogawara M."/>
            <person name="Saito Y."/>
            <person name="Sakai S."/>
            <person name="Tahara Y.O."/>
            <person name="Takano Y."/>
            <person name="Tasumi E."/>
            <person name="Uematsu K."/>
            <person name="Yoshimura T."/>
            <person name="Itoh T."/>
            <person name="Ohkuma M."/>
            <person name="Takai K."/>
        </authorList>
    </citation>
    <scope>NUCLEOTIDE SEQUENCE [LARGE SCALE GENOMIC DNA]</scope>
    <source>
        <strain evidence="1 2">MK-D1</strain>
    </source>
</reference>
<dbReference type="EC" id="3.5.1.-" evidence="1"/>
<protein>
    <submittedName>
        <fullName evidence="1">PIG-L deacetylase family protein</fullName>
        <ecNumber evidence="1">3.5.1.-</ecNumber>
    </submittedName>
</protein>
<gene>
    <name evidence="1" type="ORF">DSAG12_02500</name>
</gene>
<reference evidence="1 2" key="1">
    <citation type="journal article" date="2020" name="Nature">
        <title>Isolation of an archaeon at the prokaryote-eukaryote interface.</title>
        <authorList>
            <person name="Imachi H."/>
            <person name="Nobu M.K."/>
            <person name="Nakahara N."/>
            <person name="Morono Y."/>
            <person name="Ogawara M."/>
            <person name="Takaki Y."/>
            <person name="Takano Y."/>
            <person name="Uematsu K."/>
            <person name="Ikuta T."/>
            <person name="Ito M."/>
            <person name="Matsui Y."/>
            <person name="Miyazaki M."/>
            <person name="Murata K."/>
            <person name="Saito Y."/>
            <person name="Sakai S."/>
            <person name="Song C."/>
            <person name="Tasumi E."/>
            <person name="Yamanaka Y."/>
            <person name="Yamaguchi T."/>
            <person name="Kamagata Y."/>
            <person name="Tamaki H."/>
            <person name="Takai K."/>
        </authorList>
    </citation>
    <scope>NUCLEOTIDE SEQUENCE [LARGE SCALE GENOMIC DNA]</scope>
    <source>
        <strain evidence="1 2">MK-D1</strain>
    </source>
</reference>
<evidence type="ECO:0000313" key="1">
    <source>
        <dbReference type="EMBL" id="QEE16670.1"/>
    </source>
</evidence>
<dbReference type="SUPFAM" id="SSF102588">
    <property type="entry name" value="LmbE-like"/>
    <property type="match status" value="1"/>
</dbReference>
<name>A0A5B9DD21_9ARCH</name>
<dbReference type="KEGG" id="psyt:DSAG12_02500"/>
<evidence type="ECO:0000313" key="2">
    <source>
        <dbReference type="Proteomes" id="UP000321408"/>
    </source>
</evidence>
<accession>A0A5B9DD21</accession>
<dbReference type="EMBL" id="CP042905">
    <property type="protein sequence ID" value="QEE16670.1"/>
    <property type="molecule type" value="Genomic_DNA"/>
</dbReference>
<keyword evidence="2" id="KW-1185">Reference proteome</keyword>
<organism evidence="1 2">
    <name type="scientific">Promethearchaeum syntrophicum</name>
    <dbReference type="NCBI Taxonomy" id="2594042"/>
    <lineage>
        <taxon>Archaea</taxon>
        <taxon>Promethearchaeati</taxon>
        <taxon>Promethearchaeota</taxon>
        <taxon>Promethearchaeia</taxon>
        <taxon>Promethearchaeales</taxon>
        <taxon>Promethearchaeaceae</taxon>
        <taxon>Promethearchaeum</taxon>
    </lineage>
</organism>
<dbReference type="Pfam" id="PF02585">
    <property type="entry name" value="PIG-L"/>
    <property type="match status" value="1"/>
</dbReference>